<dbReference type="PANTHER" id="PTHR10655:SF17">
    <property type="entry name" value="LYSOPHOSPHOLIPASE-LIKE PROTEIN 1"/>
    <property type="match status" value="1"/>
</dbReference>
<protein>
    <submittedName>
        <fullName evidence="4">Esterase</fullName>
    </submittedName>
</protein>
<dbReference type="InterPro" id="IPR050565">
    <property type="entry name" value="LYPA1-2/EST-like"/>
</dbReference>
<keyword evidence="2" id="KW-0378">Hydrolase</keyword>
<evidence type="ECO:0000256" key="2">
    <source>
        <dbReference type="ARBA" id="ARBA00022801"/>
    </source>
</evidence>
<evidence type="ECO:0000256" key="1">
    <source>
        <dbReference type="ARBA" id="ARBA00006499"/>
    </source>
</evidence>
<dbReference type="InterPro" id="IPR029058">
    <property type="entry name" value="AB_hydrolase_fold"/>
</dbReference>
<dbReference type="RefSeq" id="WP_415447780.1">
    <property type="nucleotide sequence ID" value="NZ_CALENZ010000025.1"/>
</dbReference>
<dbReference type="EMBL" id="MWXA01000001">
    <property type="protein sequence ID" value="OZG68840.1"/>
    <property type="molecule type" value="Genomic_DNA"/>
</dbReference>
<name>A0A261GBQ0_9BIFI</name>
<accession>A0A261GBQ0</accession>
<dbReference type="Proteomes" id="UP000216451">
    <property type="component" value="Unassembled WGS sequence"/>
</dbReference>
<gene>
    <name evidence="4" type="ORF">BAQU_0141</name>
</gene>
<evidence type="ECO:0000259" key="3">
    <source>
        <dbReference type="Pfam" id="PF02230"/>
    </source>
</evidence>
<comment type="caution">
    <text evidence="4">The sequence shown here is derived from an EMBL/GenBank/DDBJ whole genome shotgun (WGS) entry which is preliminary data.</text>
</comment>
<dbReference type="AlphaFoldDB" id="A0A261GBQ0"/>
<dbReference type="GeneID" id="98294831"/>
<evidence type="ECO:0000313" key="5">
    <source>
        <dbReference type="Proteomes" id="UP000216451"/>
    </source>
</evidence>
<reference evidence="4 5" key="1">
    <citation type="journal article" date="2017" name="BMC Genomics">
        <title>Comparative genomic and phylogenomic analyses of the Bifidobacteriaceae family.</title>
        <authorList>
            <person name="Lugli G.A."/>
            <person name="Milani C."/>
            <person name="Turroni F."/>
            <person name="Duranti S."/>
            <person name="Mancabelli L."/>
            <person name="Mangifesta M."/>
            <person name="Ferrario C."/>
            <person name="Modesto M."/>
            <person name="Mattarelli P."/>
            <person name="Jiri K."/>
            <person name="van Sinderen D."/>
            <person name="Ventura M."/>
        </authorList>
    </citation>
    <scope>NUCLEOTIDE SEQUENCE [LARGE SCALE GENOMIC DNA]</scope>
    <source>
        <strain evidence="4 5">LMG 28769</strain>
    </source>
</reference>
<feature type="domain" description="Phospholipase/carboxylesterase/thioesterase" evidence="3">
    <location>
        <begin position="53"/>
        <end position="254"/>
    </location>
</feature>
<dbReference type="GO" id="GO:0016787">
    <property type="term" value="F:hydrolase activity"/>
    <property type="evidence" value="ECO:0007669"/>
    <property type="project" value="UniProtKB-KW"/>
</dbReference>
<evidence type="ECO:0000313" key="4">
    <source>
        <dbReference type="EMBL" id="OZG68840.1"/>
    </source>
</evidence>
<proteinExistence type="inferred from homology"/>
<sequence length="263" mass="28941">MSENMHDDDNQGSEAGVSGTNALIGEASTVIPGHFGDPLQITHALYSNRDARANPAKPLFLLLHGWGSRERDLADLMQYIAPFNDYIGLRAPLDMPEQFGQFGAQGYTWFHDCVPTGSQLDRDAYAASRAIDQWVESNIAPEREVVPLGFSQGGVLAVHLLRVHPERYRAAVSLSGFLAPKAIAATAPADDRLAALEIPVFYGYGKADNIIPKYEIFAMAAWLEEHTWLKSRGYPGLDHAVSLDEFNDIRQWLSDNNIASGVM</sequence>
<dbReference type="Pfam" id="PF02230">
    <property type="entry name" value="Abhydrolase_2"/>
    <property type="match status" value="1"/>
</dbReference>
<keyword evidence="5" id="KW-1185">Reference proteome</keyword>
<dbReference type="Gene3D" id="3.40.50.1820">
    <property type="entry name" value="alpha/beta hydrolase"/>
    <property type="match status" value="1"/>
</dbReference>
<organism evidence="4 5">
    <name type="scientific">Bifidobacterium aquikefiri</name>
    <dbReference type="NCBI Taxonomy" id="1653207"/>
    <lineage>
        <taxon>Bacteria</taxon>
        <taxon>Bacillati</taxon>
        <taxon>Actinomycetota</taxon>
        <taxon>Actinomycetes</taxon>
        <taxon>Bifidobacteriales</taxon>
        <taxon>Bifidobacteriaceae</taxon>
        <taxon>Bifidobacterium</taxon>
    </lineage>
</organism>
<comment type="similarity">
    <text evidence="1">Belongs to the AB hydrolase superfamily. AB hydrolase 2 family.</text>
</comment>
<dbReference type="SUPFAM" id="SSF53474">
    <property type="entry name" value="alpha/beta-Hydrolases"/>
    <property type="match status" value="1"/>
</dbReference>
<dbReference type="InterPro" id="IPR003140">
    <property type="entry name" value="PLipase/COase/thioEstase"/>
</dbReference>
<dbReference type="PANTHER" id="PTHR10655">
    <property type="entry name" value="LYSOPHOSPHOLIPASE-RELATED"/>
    <property type="match status" value="1"/>
</dbReference>